<proteinExistence type="predicted"/>
<evidence type="ECO:0000313" key="2">
    <source>
        <dbReference type="EMBL" id="KKN43555.1"/>
    </source>
</evidence>
<dbReference type="Pfam" id="PF00857">
    <property type="entry name" value="Isochorismatase"/>
    <property type="match status" value="1"/>
</dbReference>
<protein>
    <recommendedName>
        <fullName evidence="1">Isochorismatase-like domain-containing protein</fullName>
    </recommendedName>
</protein>
<organism evidence="2">
    <name type="scientific">marine sediment metagenome</name>
    <dbReference type="NCBI Taxonomy" id="412755"/>
    <lineage>
        <taxon>unclassified sequences</taxon>
        <taxon>metagenomes</taxon>
        <taxon>ecological metagenomes</taxon>
    </lineage>
</organism>
<dbReference type="InterPro" id="IPR036380">
    <property type="entry name" value="Isochorismatase-like_sf"/>
</dbReference>
<dbReference type="AlphaFoldDB" id="A0A0F9QHI6"/>
<evidence type="ECO:0000259" key="1">
    <source>
        <dbReference type="Pfam" id="PF00857"/>
    </source>
</evidence>
<dbReference type="EMBL" id="LAZR01001504">
    <property type="protein sequence ID" value="KKN43555.1"/>
    <property type="molecule type" value="Genomic_DNA"/>
</dbReference>
<sequence>MTRLKRYTLVIIDMQPRFDSAYGNRPLIKKIRQEIARAIELSNHIMFVWLTCSGKITPALKAAVRGYSSVSYVPKTSQDGGTEVLEALPRKTHIRFCGVNTNQCVQDTVLTVAKDYARNNYAGGRLKIEVIANGCASFFDSNHDAGLRIMNAQSNIKIDRAA</sequence>
<comment type="caution">
    <text evidence="2">The sequence shown here is derived from an EMBL/GenBank/DDBJ whole genome shotgun (WGS) entry which is preliminary data.</text>
</comment>
<reference evidence="2" key="1">
    <citation type="journal article" date="2015" name="Nature">
        <title>Complex archaea that bridge the gap between prokaryotes and eukaryotes.</title>
        <authorList>
            <person name="Spang A."/>
            <person name="Saw J.H."/>
            <person name="Jorgensen S.L."/>
            <person name="Zaremba-Niedzwiedzka K."/>
            <person name="Martijn J."/>
            <person name="Lind A.E."/>
            <person name="van Eijk R."/>
            <person name="Schleper C."/>
            <person name="Guy L."/>
            <person name="Ettema T.J."/>
        </authorList>
    </citation>
    <scope>NUCLEOTIDE SEQUENCE</scope>
</reference>
<gene>
    <name evidence="2" type="ORF">LCGC14_0702020</name>
</gene>
<dbReference type="Gene3D" id="3.40.50.850">
    <property type="entry name" value="Isochorismatase-like"/>
    <property type="match status" value="1"/>
</dbReference>
<accession>A0A0F9QHI6</accession>
<dbReference type="InterPro" id="IPR000868">
    <property type="entry name" value="Isochorismatase-like_dom"/>
</dbReference>
<feature type="domain" description="Isochorismatase-like" evidence="1">
    <location>
        <begin position="8"/>
        <end position="154"/>
    </location>
</feature>
<dbReference type="SUPFAM" id="SSF52499">
    <property type="entry name" value="Isochorismatase-like hydrolases"/>
    <property type="match status" value="1"/>
</dbReference>
<name>A0A0F9QHI6_9ZZZZ</name>